<dbReference type="EMBL" id="CP031165">
    <property type="protein sequence ID" value="AXV08777.1"/>
    <property type="molecule type" value="Genomic_DNA"/>
</dbReference>
<dbReference type="PANTHER" id="PTHR43799:SF1">
    <property type="entry name" value="ASPARTATE AMINOTRANSFERASE"/>
    <property type="match status" value="1"/>
</dbReference>
<sequence length="428" mass="45544">MPLDTPSPDRATEDRATADLDLESLEAAHAALRAQDLSLDLTRGKPSPDQLALSDRLDGILAGAYRHDGTDLRNYGGIDGLPAAKRLGAVLMDVPAEAVLVGGNASLEMMFHAMLVGTHFGWDGPESAWANRPSVKVICPVPGYDRHFTVSERLAHEMVPVPMLDDGPDMDVVESIVADDPDVAAMWLVPKHSNPTGAICSDEVVTRIAALGNRARRGFRIIWDNAYAVHDLTPDPIPMASLWAACEEAGTTESVIHVASTSKITFAGAGLSFLAAGPDTLTALRQHLSAVTIGPDKVNQQRHVMLLPDIDALRAHMARHAALVAPKVDATTASLEEGLTGLARWTTPRGGYFVSLWTPPGLATEVVGLAADAGVRLTPAGAAFPLGHDPEDSHIRLAPSFPTLEEVRQAMDVVVTCVRLAIARRRAA</sequence>
<accession>A0A346Y2T0</accession>
<organism evidence="1 2">
    <name type="scientific">Euzebya pacifica</name>
    <dbReference type="NCBI Taxonomy" id="1608957"/>
    <lineage>
        <taxon>Bacteria</taxon>
        <taxon>Bacillati</taxon>
        <taxon>Actinomycetota</taxon>
        <taxon>Nitriliruptoria</taxon>
        <taxon>Euzebyales</taxon>
    </lineage>
</organism>
<dbReference type="InterPro" id="IPR015422">
    <property type="entry name" value="PyrdxlP-dep_Trfase_small"/>
</dbReference>
<dbReference type="RefSeq" id="WP_114593072.1">
    <property type="nucleotide sequence ID" value="NZ_CP031165.1"/>
</dbReference>
<dbReference type="SUPFAM" id="SSF53383">
    <property type="entry name" value="PLP-dependent transferases"/>
    <property type="match status" value="1"/>
</dbReference>
<evidence type="ECO:0000313" key="2">
    <source>
        <dbReference type="Proteomes" id="UP000264006"/>
    </source>
</evidence>
<dbReference type="Proteomes" id="UP000264006">
    <property type="component" value="Chromosome"/>
</dbReference>
<dbReference type="Gene3D" id="3.40.640.10">
    <property type="entry name" value="Type I PLP-dependent aspartate aminotransferase-like (Major domain)"/>
    <property type="match status" value="1"/>
</dbReference>
<dbReference type="Pfam" id="PF12897">
    <property type="entry name" value="Asp_aminotransf"/>
    <property type="match status" value="1"/>
</dbReference>
<dbReference type="PANTHER" id="PTHR43799">
    <property type="entry name" value="AMINOTRANSFERASE, PUTATIVE-RELATED"/>
    <property type="match status" value="1"/>
</dbReference>
<dbReference type="AlphaFoldDB" id="A0A346Y2T0"/>
<dbReference type="KEGG" id="euz:DVS28_a4110"/>
<dbReference type="Gene3D" id="3.90.1150.10">
    <property type="entry name" value="Aspartate Aminotransferase, domain 1"/>
    <property type="match status" value="1"/>
</dbReference>
<proteinExistence type="predicted"/>
<dbReference type="OrthoDB" id="9802328at2"/>
<dbReference type="GO" id="GO:0004069">
    <property type="term" value="F:L-aspartate:2-oxoglutarate aminotransferase activity"/>
    <property type="evidence" value="ECO:0007669"/>
    <property type="project" value="InterPro"/>
</dbReference>
<dbReference type="CDD" id="cd00609">
    <property type="entry name" value="AAT_like"/>
    <property type="match status" value="1"/>
</dbReference>
<dbReference type="InterPro" id="IPR024551">
    <property type="entry name" value="AspAT_Ic"/>
</dbReference>
<gene>
    <name evidence="1" type="ORF">DVS28_a4110</name>
</gene>
<keyword evidence="2" id="KW-1185">Reference proteome</keyword>
<dbReference type="InterPro" id="IPR015424">
    <property type="entry name" value="PyrdxlP-dep_Trfase"/>
</dbReference>
<evidence type="ECO:0000313" key="1">
    <source>
        <dbReference type="EMBL" id="AXV08777.1"/>
    </source>
</evidence>
<name>A0A346Y2T0_9ACTN</name>
<reference evidence="1 2" key="1">
    <citation type="submission" date="2018-09" db="EMBL/GenBank/DDBJ databases">
        <title>Complete genome sequence of Euzebya sp. DY32-46 isolated from seawater of Pacific Ocean.</title>
        <authorList>
            <person name="Xu L."/>
            <person name="Wu Y.-H."/>
            <person name="Xu X.-W."/>
        </authorList>
    </citation>
    <scope>NUCLEOTIDE SEQUENCE [LARGE SCALE GENOMIC DNA]</scope>
    <source>
        <strain evidence="1 2">DY32-46</strain>
    </source>
</reference>
<dbReference type="InterPro" id="IPR015421">
    <property type="entry name" value="PyrdxlP-dep_Trfase_major"/>
</dbReference>
<protein>
    <submittedName>
        <fullName evidence="1">Aspartate transaminase</fullName>
    </submittedName>
</protein>